<dbReference type="InterPro" id="IPR017853">
    <property type="entry name" value="GH"/>
</dbReference>
<dbReference type="PANTHER" id="PTHR31268">
    <property type="match status" value="1"/>
</dbReference>
<evidence type="ECO:0000256" key="1">
    <source>
        <dbReference type="ARBA" id="ARBA00023277"/>
    </source>
</evidence>
<dbReference type="GeneID" id="1460639"/>
<dbReference type="Proteomes" id="UP000646844">
    <property type="component" value="Unassembled WGS sequence"/>
</dbReference>
<dbReference type="Gene3D" id="3.20.20.70">
    <property type="entry name" value="Aldolase class I"/>
    <property type="match status" value="1"/>
</dbReference>
<name>A0A832T6V5_9CREN</name>
<reference evidence="2" key="1">
    <citation type="journal article" date="2020" name="bioRxiv">
        <title>A rank-normalized archaeal taxonomy based on genome phylogeny resolves widespread incomplete and uneven classifications.</title>
        <authorList>
            <person name="Rinke C."/>
            <person name="Chuvochina M."/>
            <person name="Mussig A.J."/>
            <person name="Chaumeil P.-A."/>
            <person name="Waite D.W."/>
            <person name="Whitman W.B."/>
            <person name="Parks D.H."/>
            <person name="Hugenholtz P."/>
        </authorList>
    </citation>
    <scope>NUCLEOTIDE SEQUENCE</scope>
    <source>
        <strain evidence="2">UBA8838</strain>
    </source>
</reference>
<dbReference type="Pfam" id="PF05691">
    <property type="entry name" value="Raffinose_syn"/>
    <property type="match status" value="2"/>
</dbReference>
<dbReference type="InterPro" id="IPR013785">
    <property type="entry name" value="Aldolase_TIM"/>
</dbReference>
<dbReference type="PANTHER" id="PTHR31268:SF32">
    <property type="entry name" value="GALACTINOL--SUCROSE GALACTOSYLTRANSFERASE 2-RELATED"/>
    <property type="match status" value="1"/>
</dbReference>
<comment type="caution">
    <text evidence="2">The sequence shown here is derived from an EMBL/GenBank/DDBJ whole genome shotgun (WGS) entry which is preliminary data.</text>
</comment>
<keyword evidence="1" id="KW-0119">Carbohydrate metabolism</keyword>
<gene>
    <name evidence="2" type="ORF">HA332_01755</name>
</gene>
<dbReference type="EMBL" id="DUJO01000007">
    <property type="protein sequence ID" value="HII73140.1"/>
    <property type="molecule type" value="Genomic_DNA"/>
</dbReference>
<dbReference type="AlphaFoldDB" id="A0A832T6V5"/>
<organism evidence="2 3">
    <name type="scientific">Sulfurisphaera tokodaii</name>
    <dbReference type="NCBI Taxonomy" id="111955"/>
    <lineage>
        <taxon>Archaea</taxon>
        <taxon>Thermoproteota</taxon>
        <taxon>Thermoprotei</taxon>
        <taxon>Sulfolobales</taxon>
        <taxon>Sulfolobaceae</taxon>
        <taxon>Sulfurisphaera</taxon>
    </lineage>
</organism>
<sequence>MIWIYDENGKKYTCDEKGNCENIALVRLHTKEFDKGKLLSVEVKSLIRLSKFPIEMKLDINTNNVLSFTTQQIYAETYGKAFNYYNSLAVDKVPETEPPKEVNYKLENLDHESYLRTYPCWIYPVVGIIPAYSVFVLAEENGKYEAILSLSNNYVTSYLSSDKVIVYTGLVTDTIPESYFLSIGISEDPYEAIRSSFEIASKHLLTFKLREQKGVPQKLLNGLGWCSWNAFLTKDLNEENLLKTVKGIIDRGVKLSWVLIDDGWQDQNSDRALNSLNPDSKKFPSGFKKLIESLRALGVKYVGLWHTINGHWGGLTQNFLKTYSVTGYFSKFLNSYVPPASSLEDSLHFYKEFDGHIMREGFDFVKVDNQWVIHAIYEGLPIGIMARNIQFSLQSIFGLDIINCMSMTPENYCNYLYSNIMRNSIDYVPFWKEGAKLHILFNAYNSLLTSQIAYPDYDMFISYDPYAKIHLIARIFSGGPIYITDRHPERTNVELLKSVLLPNGEIVRVDEPGIITPDLLFKNPLKDDVLLKIRSKVKGYDAIAFFNVNEKEIEEVYKTDKEAIYYKVFSGELGKGDIKVKLKELEAEIVIILPKGRNIVGLKEYLLPPYPIEIIGNNRVYSKANGTLVYIKDSTKKEISIQAEEIVSIE</sequence>
<evidence type="ECO:0000313" key="3">
    <source>
        <dbReference type="Proteomes" id="UP000646844"/>
    </source>
</evidence>
<dbReference type="SUPFAM" id="SSF51445">
    <property type="entry name" value="(Trans)glycosidases"/>
    <property type="match status" value="1"/>
</dbReference>
<proteinExistence type="predicted"/>
<protein>
    <submittedName>
        <fullName evidence="2">Alpha-galactosidase</fullName>
    </submittedName>
</protein>
<dbReference type="RefSeq" id="WP_052846817.1">
    <property type="nucleotide sequence ID" value="NZ_BAABQO010000033.1"/>
</dbReference>
<evidence type="ECO:0000313" key="2">
    <source>
        <dbReference type="EMBL" id="HII73140.1"/>
    </source>
</evidence>
<dbReference type="OMA" id="MNGLGWC"/>
<accession>A0A832T6V5</accession>
<dbReference type="InterPro" id="IPR008811">
    <property type="entry name" value="Glycosyl_hydrolases_36"/>
</dbReference>